<dbReference type="GO" id="GO:0051213">
    <property type="term" value="F:dioxygenase activity"/>
    <property type="evidence" value="ECO:0007669"/>
    <property type="project" value="UniProtKB-KW"/>
</dbReference>
<accession>A0ABT7MER1</accession>
<dbReference type="PANTHER" id="PTHR31212">
    <property type="entry name" value="ALPHA-KETOGLUTARATE-DEPENDENT DIOXYGENASE ALKB HOMOLOG 3"/>
    <property type="match status" value="1"/>
</dbReference>
<evidence type="ECO:0000313" key="4">
    <source>
        <dbReference type="Proteomes" id="UP001231924"/>
    </source>
</evidence>
<name>A0ABT7MER1_9PSEU</name>
<dbReference type="Proteomes" id="UP001231924">
    <property type="component" value="Unassembled WGS sequence"/>
</dbReference>
<dbReference type="PROSITE" id="PS51471">
    <property type="entry name" value="FE2OG_OXY"/>
    <property type="match status" value="1"/>
</dbReference>
<feature type="region of interest" description="Disordered" evidence="1">
    <location>
        <begin position="210"/>
        <end position="231"/>
    </location>
</feature>
<feature type="domain" description="Fe2OG dioxygenase" evidence="2">
    <location>
        <begin position="105"/>
        <end position="211"/>
    </location>
</feature>
<evidence type="ECO:0000256" key="1">
    <source>
        <dbReference type="SAM" id="MobiDB-lite"/>
    </source>
</evidence>
<dbReference type="InterPro" id="IPR037151">
    <property type="entry name" value="AlkB-like_sf"/>
</dbReference>
<evidence type="ECO:0000313" key="3">
    <source>
        <dbReference type="EMBL" id="MDL5158669.1"/>
    </source>
</evidence>
<keyword evidence="4" id="KW-1185">Reference proteome</keyword>
<proteinExistence type="predicted"/>
<reference evidence="3 4" key="1">
    <citation type="submission" date="2023-06" db="EMBL/GenBank/DDBJ databases">
        <title>Actinomycetospora Odt1-22.</title>
        <authorList>
            <person name="Supong K."/>
        </authorList>
    </citation>
    <scope>NUCLEOTIDE SEQUENCE [LARGE SCALE GENOMIC DNA]</scope>
    <source>
        <strain evidence="3 4">Odt1-22</strain>
    </source>
</reference>
<dbReference type="Gene3D" id="2.60.120.590">
    <property type="entry name" value="Alpha-ketoglutarate-dependent dioxygenase AlkB-like"/>
    <property type="match status" value="1"/>
</dbReference>
<keyword evidence="3" id="KW-0560">Oxidoreductase</keyword>
<dbReference type="Pfam" id="PF13532">
    <property type="entry name" value="2OG-FeII_Oxy_2"/>
    <property type="match status" value="1"/>
</dbReference>
<dbReference type="RefSeq" id="WP_286055206.1">
    <property type="nucleotide sequence ID" value="NZ_JASVWF010000005.1"/>
</dbReference>
<dbReference type="InterPro" id="IPR027450">
    <property type="entry name" value="AlkB-like"/>
</dbReference>
<protein>
    <submittedName>
        <fullName evidence="3">Alpha-ketoglutarate-dependent dioxygenase AlkB</fullName>
    </submittedName>
</protein>
<comment type="caution">
    <text evidence="3">The sequence shown here is derived from an EMBL/GenBank/DDBJ whole genome shotgun (WGS) entry which is preliminary data.</text>
</comment>
<sequence length="231" mass="25493">MTAVFTPSLFDEVALDGPEVGPSWAGAHRTRLDERSWVDVVPGWLPGAEAWFDRLVRDVPWNQRLRRMFDQEIVEPRLTCGWALDEAPDRAPELGAALAERYGEAFDRVSANFYRDGADSVAWHGDRVRFTHPAPVVAIVSLGAPRRFGLRPVGPAASTDRTRGAGGTRWLTVCGGDLLVMGGRCQHEWQHTVPKEPGAGPRISVTFRHSDPGPVAARSERARDVPAWALR</sequence>
<gene>
    <name evidence="3" type="ORF">QRT03_22060</name>
</gene>
<dbReference type="InterPro" id="IPR005123">
    <property type="entry name" value="Oxoglu/Fe-dep_dioxygenase_dom"/>
</dbReference>
<keyword evidence="3" id="KW-0223">Dioxygenase</keyword>
<dbReference type="PANTHER" id="PTHR31212:SF4">
    <property type="entry name" value="ALPHA-KETOGLUTARATE-DEPENDENT DIOXYGENASE ALKB HOMOLOG 3"/>
    <property type="match status" value="1"/>
</dbReference>
<evidence type="ECO:0000259" key="2">
    <source>
        <dbReference type="PROSITE" id="PS51471"/>
    </source>
</evidence>
<dbReference type="EMBL" id="JASVWF010000005">
    <property type="protein sequence ID" value="MDL5158669.1"/>
    <property type="molecule type" value="Genomic_DNA"/>
</dbReference>
<organism evidence="3 4">
    <name type="scientific">Actinomycetospora termitidis</name>
    <dbReference type="NCBI Taxonomy" id="3053470"/>
    <lineage>
        <taxon>Bacteria</taxon>
        <taxon>Bacillati</taxon>
        <taxon>Actinomycetota</taxon>
        <taxon>Actinomycetes</taxon>
        <taxon>Pseudonocardiales</taxon>
        <taxon>Pseudonocardiaceae</taxon>
        <taxon>Actinomycetospora</taxon>
    </lineage>
</organism>
<dbReference type="SUPFAM" id="SSF51197">
    <property type="entry name" value="Clavaminate synthase-like"/>
    <property type="match status" value="1"/>
</dbReference>
<dbReference type="InterPro" id="IPR032854">
    <property type="entry name" value="ALKBH3"/>
</dbReference>